<sequence>MTVVVYNVSGMYVTSFSSAIHRNIYESLRTSVVWVLLVIIHYAFPNSGSGEGLSIYSLVELLGFLISILGSFIYNEVIKINCFGSNKDNKIPLLAEN</sequence>
<dbReference type="VEuPathDB" id="TrichDB:TVAG_252950"/>
<proteinExistence type="predicted"/>
<keyword evidence="1" id="KW-1133">Transmembrane helix</keyword>
<feature type="transmembrane region" description="Helical" evidence="1">
    <location>
        <begin position="27"/>
        <end position="44"/>
    </location>
</feature>
<keyword evidence="1" id="KW-0472">Membrane</keyword>
<dbReference type="OrthoDB" id="29773at2759"/>
<dbReference type="RefSeq" id="XP_001314867.1">
    <property type="nucleotide sequence ID" value="XM_001314832.1"/>
</dbReference>
<keyword evidence="3" id="KW-1185">Reference proteome</keyword>
<dbReference type="Proteomes" id="UP000001542">
    <property type="component" value="Unassembled WGS sequence"/>
</dbReference>
<reference evidence="2" key="1">
    <citation type="submission" date="2006-10" db="EMBL/GenBank/DDBJ databases">
        <authorList>
            <person name="Amadeo P."/>
            <person name="Zhao Q."/>
            <person name="Wortman J."/>
            <person name="Fraser-Liggett C."/>
            <person name="Carlton J."/>
        </authorList>
    </citation>
    <scope>NUCLEOTIDE SEQUENCE</scope>
    <source>
        <strain evidence="2">G3</strain>
    </source>
</reference>
<evidence type="ECO:0000313" key="3">
    <source>
        <dbReference type="Proteomes" id="UP000001542"/>
    </source>
</evidence>
<feature type="transmembrane region" description="Helical" evidence="1">
    <location>
        <begin position="56"/>
        <end position="74"/>
    </location>
</feature>
<reference evidence="2" key="2">
    <citation type="journal article" date="2007" name="Science">
        <title>Draft genome sequence of the sexually transmitted pathogen Trichomonas vaginalis.</title>
        <authorList>
            <person name="Carlton J.M."/>
            <person name="Hirt R.P."/>
            <person name="Silva J.C."/>
            <person name="Delcher A.L."/>
            <person name="Schatz M."/>
            <person name="Zhao Q."/>
            <person name="Wortman J.R."/>
            <person name="Bidwell S.L."/>
            <person name="Alsmark U.C.M."/>
            <person name="Besteiro S."/>
            <person name="Sicheritz-Ponten T."/>
            <person name="Noel C.J."/>
            <person name="Dacks J.B."/>
            <person name="Foster P.G."/>
            <person name="Simillion C."/>
            <person name="Van de Peer Y."/>
            <person name="Miranda-Saavedra D."/>
            <person name="Barton G.J."/>
            <person name="Westrop G.D."/>
            <person name="Mueller S."/>
            <person name="Dessi D."/>
            <person name="Fiori P.L."/>
            <person name="Ren Q."/>
            <person name="Paulsen I."/>
            <person name="Zhang H."/>
            <person name="Bastida-Corcuera F.D."/>
            <person name="Simoes-Barbosa A."/>
            <person name="Brown M.T."/>
            <person name="Hayes R.D."/>
            <person name="Mukherjee M."/>
            <person name="Okumura C.Y."/>
            <person name="Schneider R."/>
            <person name="Smith A.J."/>
            <person name="Vanacova S."/>
            <person name="Villalvazo M."/>
            <person name="Haas B.J."/>
            <person name="Pertea M."/>
            <person name="Feldblyum T.V."/>
            <person name="Utterback T.R."/>
            <person name="Shu C.L."/>
            <person name="Osoegawa K."/>
            <person name="de Jong P.J."/>
            <person name="Hrdy I."/>
            <person name="Horvathova L."/>
            <person name="Zubacova Z."/>
            <person name="Dolezal P."/>
            <person name="Malik S.B."/>
            <person name="Logsdon J.M. Jr."/>
            <person name="Henze K."/>
            <person name="Gupta A."/>
            <person name="Wang C.C."/>
            <person name="Dunne R.L."/>
            <person name="Upcroft J.A."/>
            <person name="Upcroft P."/>
            <person name="White O."/>
            <person name="Salzberg S.L."/>
            <person name="Tang P."/>
            <person name="Chiu C.-H."/>
            <person name="Lee Y.-S."/>
            <person name="Embley T.M."/>
            <person name="Coombs G.H."/>
            <person name="Mottram J.C."/>
            <person name="Tachezy J."/>
            <person name="Fraser-Liggett C.M."/>
            <person name="Johnson P.J."/>
        </authorList>
    </citation>
    <scope>NUCLEOTIDE SEQUENCE [LARGE SCALE GENOMIC DNA]</scope>
    <source>
        <strain evidence="2">G3</strain>
    </source>
</reference>
<dbReference type="KEGG" id="tva:4760485"/>
<dbReference type="STRING" id="5722.A2EXF4"/>
<dbReference type="PANTHER" id="PTHR13146">
    <property type="match status" value="1"/>
</dbReference>
<evidence type="ECO:0000313" key="2">
    <source>
        <dbReference type="EMBL" id="EAY02644.1"/>
    </source>
</evidence>
<gene>
    <name evidence="2" type="ORF">TVAG_252950</name>
</gene>
<organism evidence="2 3">
    <name type="scientific">Trichomonas vaginalis (strain ATCC PRA-98 / G3)</name>
    <dbReference type="NCBI Taxonomy" id="412133"/>
    <lineage>
        <taxon>Eukaryota</taxon>
        <taxon>Metamonada</taxon>
        <taxon>Parabasalia</taxon>
        <taxon>Trichomonadida</taxon>
        <taxon>Trichomonadidae</taxon>
        <taxon>Trichomonas</taxon>
    </lineage>
</organism>
<dbReference type="InParanoid" id="A2EXF4"/>
<dbReference type="EMBL" id="DS113529">
    <property type="protein sequence ID" value="EAY02644.1"/>
    <property type="molecule type" value="Genomic_DNA"/>
</dbReference>
<keyword evidence="1" id="KW-0812">Transmembrane</keyword>
<evidence type="ECO:0000256" key="1">
    <source>
        <dbReference type="SAM" id="Phobius"/>
    </source>
</evidence>
<dbReference type="OMA" id="IKINCFG"/>
<dbReference type="VEuPathDB" id="TrichDB:TVAGG3_0193440"/>
<protein>
    <recommendedName>
        <fullName evidence="4">EamA domain-containing protein</fullName>
    </recommendedName>
</protein>
<name>A2EXF4_TRIV3</name>
<dbReference type="PANTHER" id="PTHR13146:SF7">
    <property type="entry name" value="INTEGRAL MEMBRANE PROTEIN DUF6 DOMAIN CONTAINING PROTEIN"/>
    <property type="match status" value="1"/>
</dbReference>
<accession>A2EXF4</accession>
<dbReference type="AlphaFoldDB" id="A2EXF4"/>
<evidence type="ECO:0008006" key="4">
    <source>
        <dbReference type="Google" id="ProtNLM"/>
    </source>
</evidence>